<dbReference type="InterPro" id="IPR049934">
    <property type="entry name" value="GjpA-like"/>
</dbReference>
<proteinExistence type="predicted"/>
<gene>
    <name evidence="2" type="ORF">A5792_09600</name>
</gene>
<feature type="region of interest" description="Disordered" evidence="1">
    <location>
        <begin position="484"/>
        <end position="601"/>
    </location>
</feature>
<dbReference type="RefSeq" id="WP_064928996.1">
    <property type="nucleotide sequence ID" value="NZ_LZSO01000008.1"/>
</dbReference>
<evidence type="ECO:0000256" key="1">
    <source>
        <dbReference type="SAM" id="MobiDB-lite"/>
    </source>
</evidence>
<feature type="compositionally biased region" description="Low complexity" evidence="1">
    <location>
        <begin position="492"/>
        <end position="509"/>
    </location>
</feature>
<feature type="region of interest" description="Disordered" evidence="1">
    <location>
        <begin position="410"/>
        <end position="431"/>
    </location>
</feature>
<dbReference type="OrthoDB" id="4370634at2"/>
<evidence type="ECO:0008006" key="4">
    <source>
        <dbReference type="Google" id="ProtNLM"/>
    </source>
</evidence>
<dbReference type="AlphaFoldDB" id="A0A1A0RGG0"/>
<comment type="caution">
    <text evidence="2">The sequence shown here is derived from an EMBL/GenBank/DDBJ whole genome shotgun (WGS) entry which is preliminary data.</text>
</comment>
<dbReference type="NCBIfam" id="NF033942">
    <property type="entry name" value="GjpA"/>
    <property type="match status" value="1"/>
</dbReference>
<feature type="compositionally biased region" description="Low complexity" evidence="1">
    <location>
        <begin position="564"/>
        <end position="584"/>
    </location>
</feature>
<reference evidence="3" key="1">
    <citation type="submission" date="2016-06" db="EMBL/GenBank/DDBJ databases">
        <authorList>
            <person name="Sutton G."/>
            <person name="Brinkac L."/>
            <person name="Sanka R."/>
            <person name="Adams M."/>
            <person name="Lau E."/>
            <person name="Mehaffy C."/>
            <person name="Tameris M."/>
            <person name="Hatherill M."/>
            <person name="Hanekom W."/>
            <person name="Mahomed H."/>
            <person name="Mcshane H."/>
        </authorList>
    </citation>
    <scope>NUCLEOTIDE SEQUENCE [LARGE SCALE GENOMIC DNA]</scope>
    <source>
        <strain evidence="3">852002-51209_SCH5440388</strain>
    </source>
</reference>
<name>A0A1A0RGG0_MYCPR</name>
<accession>A0A1A0RGG0</accession>
<sequence>MHLVAQPHTAVGAKQETTRHWLTAAGVVVAAAGMIAATPGISPVRAGVQHDIQADAVRLTAGWDPFAPLQAAFDTAKANGTILGDNFLLAPGVGLQQAIANQIGYAKQLFEDPSSFEAVSQQFAANAMKVITGLTLIGADEETRDAVVKHTLGGMHGMALDLFPGFLAEGVDPEAFSAVMSVLASPLSGVLIGSIGPVVSPAVALLNSAVAISNALQAGDSTTALSSLLGVPAGMVDAFLNGANLNLDALAPMINDAGLIKDTVTIAGLNIAFGGLLTPGSTDRSTYEYTDEDGNKVTIPSVGGSIFNSLGMDIKLGALPISVKGEAVGPIGALQGLSQTVGVLLGSGWDDWDGKGNAPAPKPPLFGLHPLATGDILSDTAESAGVTKLREALKGAAVENIVKKLQGLTTGTEEAADPAAGPVTDADSSVTDSSSANAIAAANELTHTTANKTVTVSVEKPAAVPAALPATADAAKAPAATKVDAADEAGTADETAGTATESADDAGTAVKATPKVQTRLKAPSTRPAGPTDKAPRGNLVKGVKDAVKNVRNGLGANSTRKSSESASTSSGSSAGASSSGSESAKPAKKDAGSKSKHDNKK</sequence>
<evidence type="ECO:0000313" key="2">
    <source>
        <dbReference type="EMBL" id="OBB33397.1"/>
    </source>
</evidence>
<dbReference type="Proteomes" id="UP000093902">
    <property type="component" value="Unassembled WGS sequence"/>
</dbReference>
<evidence type="ECO:0000313" key="3">
    <source>
        <dbReference type="Proteomes" id="UP000093902"/>
    </source>
</evidence>
<feature type="compositionally biased region" description="Basic and acidic residues" evidence="1">
    <location>
        <begin position="585"/>
        <end position="601"/>
    </location>
</feature>
<organism evidence="2 3">
    <name type="scientific">Mycolicibacterium peregrinum</name>
    <name type="common">Mycobacterium peregrinum</name>
    <dbReference type="NCBI Taxonomy" id="43304"/>
    <lineage>
        <taxon>Bacteria</taxon>
        <taxon>Bacillati</taxon>
        <taxon>Actinomycetota</taxon>
        <taxon>Actinomycetes</taxon>
        <taxon>Mycobacteriales</taxon>
        <taxon>Mycobacteriaceae</taxon>
        <taxon>Mycolicibacterium</taxon>
    </lineage>
</organism>
<protein>
    <recommendedName>
        <fullName evidence="4">PE-PGRS family protein</fullName>
    </recommendedName>
</protein>
<dbReference type="EMBL" id="LZSO01000008">
    <property type="protein sequence ID" value="OBB33397.1"/>
    <property type="molecule type" value="Genomic_DNA"/>
</dbReference>